<sequence>MEKEEEEGSVTEAAAVLWHGSACACVVPLMQTLPHVQGGGILIHQIADTHTGSMWMLHALDMGAVQAVQAEAWPGLKLGWRDINVKRRGQGRSCPITLYLVTAIRPQNNRGGKD</sequence>
<name>A0AA88PBP7_9TELE</name>
<comment type="caution">
    <text evidence="1">The sequence shown here is derived from an EMBL/GenBank/DDBJ whole genome shotgun (WGS) entry which is preliminary data.</text>
</comment>
<keyword evidence="2" id="KW-1185">Reference proteome</keyword>
<protein>
    <submittedName>
        <fullName evidence="1">Uncharacterized protein</fullName>
    </submittedName>
</protein>
<reference evidence="1" key="1">
    <citation type="submission" date="2023-08" db="EMBL/GenBank/DDBJ databases">
        <title>Chromosome-level Genome Assembly of mud carp (Cirrhinus molitorella).</title>
        <authorList>
            <person name="Liu H."/>
        </authorList>
    </citation>
    <scope>NUCLEOTIDE SEQUENCE</scope>
    <source>
        <strain evidence="1">Prfri</strain>
        <tissue evidence="1">Muscle</tissue>
    </source>
</reference>
<dbReference type="Proteomes" id="UP001187343">
    <property type="component" value="Unassembled WGS sequence"/>
</dbReference>
<dbReference type="AlphaFoldDB" id="A0AA88PBP7"/>
<evidence type="ECO:0000313" key="2">
    <source>
        <dbReference type="Proteomes" id="UP001187343"/>
    </source>
</evidence>
<evidence type="ECO:0000313" key="1">
    <source>
        <dbReference type="EMBL" id="KAK2880970.1"/>
    </source>
</evidence>
<accession>A0AA88PBP7</accession>
<proteinExistence type="predicted"/>
<gene>
    <name evidence="1" type="ORF">Q8A67_018238</name>
</gene>
<dbReference type="PROSITE" id="PS51257">
    <property type="entry name" value="PROKAR_LIPOPROTEIN"/>
    <property type="match status" value="1"/>
</dbReference>
<organism evidence="1 2">
    <name type="scientific">Cirrhinus molitorella</name>
    <name type="common">mud carp</name>
    <dbReference type="NCBI Taxonomy" id="172907"/>
    <lineage>
        <taxon>Eukaryota</taxon>
        <taxon>Metazoa</taxon>
        <taxon>Chordata</taxon>
        <taxon>Craniata</taxon>
        <taxon>Vertebrata</taxon>
        <taxon>Euteleostomi</taxon>
        <taxon>Actinopterygii</taxon>
        <taxon>Neopterygii</taxon>
        <taxon>Teleostei</taxon>
        <taxon>Ostariophysi</taxon>
        <taxon>Cypriniformes</taxon>
        <taxon>Cyprinidae</taxon>
        <taxon>Labeoninae</taxon>
        <taxon>Labeonini</taxon>
        <taxon>Cirrhinus</taxon>
    </lineage>
</organism>
<dbReference type="EMBL" id="JAUYZG010000018">
    <property type="protein sequence ID" value="KAK2880970.1"/>
    <property type="molecule type" value="Genomic_DNA"/>
</dbReference>